<keyword evidence="1" id="KW-0812">Transmembrane</keyword>
<keyword evidence="3" id="KW-1185">Reference proteome</keyword>
<proteinExistence type="predicted"/>
<reference evidence="2 3" key="1">
    <citation type="submission" date="2019-02" db="EMBL/GenBank/DDBJ databases">
        <title>Sequencing the genomes of 1000 actinobacteria strains.</title>
        <authorList>
            <person name="Klenk H.-P."/>
        </authorList>
    </citation>
    <scope>NUCLEOTIDE SEQUENCE [LARGE SCALE GENOMIC DNA]</scope>
    <source>
        <strain evidence="2 3">DSM 45612</strain>
    </source>
</reference>
<accession>A0A4Q8BCQ1</accession>
<comment type="caution">
    <text evidence="2">The sequence shown here is derived from an EMBL/GenBank/DDBJ whole genome shotgun (WGS) entry which is preliminary data.</text>
</comment>
<name>A0A4Q8BCQ1_9ACTN</name>
<feature type="transmembrane region" description="Helical" evidence="1">
    <location>
        <begin position="32"/>
        <end position="55"/>
    </location>
</feature>
<evidence type="ECO:0000313" key="3">
    <source>
        <dbReference type="Proteomes" id="UP000294114"/>
    </source>
</evidence>
<keyword evidence="1" id="KW-0472">Membrane</keyword>
<protein>
    <submittedName>
        <fullName evidence="2">Uncharacterized protein</fullName>
    </submittedName>
</protein>
<gene>
    <name evidence="2" type="ORF">EV384_3959</name>
</gene>
<keyword evidence="1" id="KW-1133">Transmembrane helix</keyword>
<dbReference type="EMBL" id="SHLD01000001">
    <property type="protein sequence ID" value="RZU75418.1"/>
    <property type="molecule type" value="Genomic_DNA"/>
</dbReference>
<dbReference type="Proteomes" id="UP000294114">
    <property type="component" value="Unassembled WGS sequence"/>
</dbReference>
<evidence type="ECO:0000256" key="1">
    <source>
        <dbReference type="SAM" id="Phobius"/>
    </source>
</evidence>
<evidence type="ECO:0000313" key="2">
    <source>
        <dbReference type="EMBL" id="RZU75418.1"/>
    </source>
</evidence>
<sequence>MRGWANDRAGRLVFTGESGIPDPPLAAALRNVACSALVGVLVGVVIVLTAVGLGWDEDAGVAALAAFGMPRIRRGYRLRAVLAFTVTRILS</sequence>
<dbReference type="AlphaFoldDB" id="A0A4Q8BCQ1"/>
<organism evidence="2 3">
    <name type="scientific">Micromonospora kangleipakensis</name>
    <dbReference type="NCBI Taxonomy" id="1077942"/>
    <lineage>
        <taxon>Bacteria</taxon>
        <taxon>Bacillati</taxon>
        <taxon>Actinomycetota</taxon>
        <taxon>Actinomycetes</taxon>
        <taxon>Micromonosporales</taxon>
        <taxon>Micromonosporaceae</taxon>
        <taxon>Micromonospora</taxon>
    </lineage>
</organism>